<evidence type="ECO:0000256" key="10">
    <source>
        <dbReference type="ARBA" id="ARBA00022741"/>
    </source>
</evidence>
<name>A0AB38ZJK2_9MONO</name>
<keyword evidence="4 27" id="KW-0696">RNA-directed RNA polymerase</keyword>
<evidence type="ECO:0000256" key="22">
    <source>
        <dbReference type="ARBA" id="ARBA00047332"/>
    </source>
</evidence>
<dbReference type="InterPro" id="IPR039530">
    <property type="entry name" value="L_methyltransferase_rhabdo"/>
</dbReference>
<evidence type="ECO:0000256" key="15">
    <source>
        <dbReference type="ARBA" id="ARBA00023042"/>
    </source>
</evidence>
<sequence length="2167" mass="244857">MARQFLYSRHLDNALTSDKIEFYLEHPELWEQRYPTIPYSYLTVADNGFVRGVNLFQWLHQLLTQHGSRDMATSQQLWGLLKKSASMSLDIQLQAMFHLFPRVQTGGFETRRDMACSYTNLRGMFHRKFMIVQIHYSLSEISQLGKHPFLLPQCPLIEFYYDMVILKSFPECPIVIPYSYLLGVFDRIEAEFAYYLYIALKSTSPLVTGLDYFNITEHISHFLWSTHKTLGVESARVCKLMEPLCLGACLEILDPTCNDTNFLSLLLADIRDAKPKIYPYVMDLANILRTYLNTHDEDGIPVILEQYGHEKRFFYPIVDEDAGLLKMYKYGTEVREVDRGYIQDVKGLATIDYIVSYYNKYGHLPPIERDTTLDPRIQQILADGTPQSIDHCRKIPLSAWSVITFKKHRDFNYFEDVTDLLDDKAITPHRDNWRQMFAYDALLCLNMLKKRPREDTKLILAILGREEIDIRQFYEEVERLGGLPSRWTLIQAMAKERELKIEARMFSILILEVRMMCSAAERNIKEGLFPLLPQQSITMSGPELKSVLDTMVTRQLTSDSVWVVYNLDLEQWNYTFRFSVQHPFTCLLGQIFGVQHFTTVLSVFLDSTIVSSRRFKPPGTPGSVTHWDVHIGGNQGIFQALWSWITIEIEREVLLRHPYKFLEIGSGDNRVLLVQFPKTPDLNQHVLNLREELRTAFNRAGLALKVEETWYSSEILAYQRKYWFRGQQVENGIKQANRAYAGGSDIALGVDELITTAMNGGLTIAEVTADPYIGPLFAYMEGLGALCCHPQFKKSELAKGVRLALLPLFNTDFGYYPFMQLTGFLSAGHPDSLTDSLALVRQIWAYNPQLRPSLSIFLNWVRDSNRHQAFENLVLSPSSLYLKKPAPMSAHLKQAVQKHLFTPGVVKNRKVRDLLASVSRVNRSQFINSLTTIQPINSSLLNTLLETSYIGQVEAMVNHFNRVGSLLQITQLNRLDSGEEDFQSTVNRLDSQFMRYLSSRIQQTRAVRDSWIQTLMGNAWDAYNQFCLANKLTLDCSFSARLFLTSYTHYLSPNLVLGPYTPSAIEQVVPYLTYDPALLPSSIIVSPAHAIPQESVLLSKTRGPFKPLLGSATSNPARTIRLSSLQGLDVAKSVRELLKIYAWFVGMGADRPLLQYIRGQLDAKIPNISRLADILVSGTRGGTFEHRFAMLGQVMGAYSNNPSAISTWYQLSTNEASMLQRGSEDRFVFFQVLFQHIMGGLRFCGPVDIRWYCLVTTAHCGTVIPEQRFQAATGQYLSLLTDPHITPLAPSVEKKLTEETNHLLMIAGLPRRVASLGEEAMCAVIGHQFARSMKQYQLGGSRSITHYQTGGAPQSQYNVTLFRMVSTPALLTSLALHLFHHHVWTTSSSLVKFKQVLIAMTSRSSTLQDSFPYMALIEALVTAGHLPELVTLTQTPCKWAIGSLHTQLVGILLKGVLYGVEHLIQRRVKAVLLVEAQTAAYHWPYLWRTLCALHKPFREFIRLYPCAGPKLGLMRYYKTNPVVVCWCTSDHHLVEEQVRKQWKHYATRQQIQDYSAAPQSHVYPILPITPNAITTAGRGALLLNSNTISLEAFNDLLNTSVTQQSKMLYSIGRWGGVSSSARLKILHLVGQAPLASDVLYNHICLAEGAGSYVSVILHHRAKDTAIYNSLLPPEDLPHCFSTSFTPYECLCPCRIDTRIINKLAQHTCMGDLTKDETWNEILLAHQSTGKPCGIVTFDMEGFGDGKLYILSSLSHLIRLLKPQTVIVKLFVSDLTKQAMIHLTKIGQLFRRVQFVKPDASNLWASELFFVSHQWGTPVEVDITKLVGELLEQWHNALSEALPSVVWRNALNMSLLWNNNEICPLSRPSTNSWVVPYHHPVSELLINIAHSLCWLAADYIDLGLILPRGTSHMFASQSRGTKATIGFFNGVLTGISLLLAWLGFTGNDIPRSVSLEMLQSRSDEDISNLMKALHPMEHQGDRTLFLKVLGEIVSCDKLIVGSEVRGLLGVLRTIIFVLPRSWGLAKNLMNNMSLMDQICPVLVFPRGSLASVVTLNVGVRDQVRGLVSLAVKKIGHYPPQVLTVPSSLAGALVVAGVVEVMCHSPLAPIRVTDRGATNISVLDPSTVKFHIQWAESKVISTEELEKAKIVHQIELDDKLYYLGIWWGK</sequence>
<keyword evidence="16" id="KW-0511">Multifunctional enzyme</keyword>
<feature type="domain" description="RdRp catalytic" evidence="25">
    <location>
        <begin position="561"/>
        <end position="726"/>
    </location>
</feature>
<keyword evidence="11" id="KW-0378">Hydrolase</keyword>
<evidence type="ECO:0000256" key="20">
    <source>
        <dbReference type="ARBA" id="ARBA00030436"/>
    </source>
</evidence>
<dbReference type="GO" id="GO:0044423">
    <property type="term" value="C:virion component"/>
    <property type="evidence" value="ECO:0007669"/>
    <property type="project" value="UniProtKB-KW"/>
</dbReference>
<evidence type="ECO:0000256" key="2">
    <source>
        <dbReference type="ARBA" id="ARBA00012494"/>
    </source>
</evidence>
<evidence type="ECO:0000256" key="4">
    <source>
        <dbReference type="ARBA" id="ARBA00022484"/>
    </source>
</evidence>
<evidence type="ECO:0000256" key="14">
    <source>
        <dbReference type="ARBA" id="ARBA00022953"/>
    </source>
</evidence>
<dbReference type="Pfam" id="PF00946">
    <property type="entry name" value="Mononeg_RNA_pol"/>
    <property type="match status" value="1"/>
</dbReference>
<keyword evidence="6" id="KW-0507">mRNA processing</keyword>
<dbReference type="EC" id="2.7.7.88" evidence="3"/>
<feature type="domain" description="Mononegavirus-type SAM-dependent 2'-O-MTase" evidence="26">
    <location>
        <begin position="1613"/>
        <end position="1810"/>
    </location>
</feature>
<comment type="subcellular location">
    <subcellularLocation>
        <location evidence="1">Virion</location>
    </subcellularLocation>
</comment>
<keyword evidence="14" id="KW-0693">Viral RNA replication</keyword>
<dbReference type="GO" id="GO:0004482">
    <property type="term" value="F:mRNA 5'-cap (guanine-N7-)-methyltransferase activity"/>
    <property type="evidence" value="ECO:0007669"/>
    <property type="project" value="InterPro"/>
</dbReference>
<dbReference type="PROSITE" id="PS51590">
    <property type="entry name" value="SAM_MT_MNV_L"/>
    <property type="match status" value="1"/>
</dbReference>
<evidence type="ECO:0000256" key="13">
    <source>
        <dbReference type="ARBA" id="ARBA00022844"/>
    </source>
</evidence>
<dbReference type="InterPro" id="IPR026890">
    <property type="entry name" value="Mononeg_mRNAcap"/>
</dbReference>
<comment type="catalytic activity">
    <reaction evidence="23">
        <text>a 5'-end (5'-triphosphoguanosine)-adenylyl-adenylyl-cytidylyl-adenosine in mRNA + 2 S-adenosyl-L-methionine = a 5'-end (N(7)-methyl 5'-triphosphoguanosine)-(2'-O-methyladenylyl)-adenylyl-cytidylyl-adenosine in mRNA + 2 S-adenosyl-L-homocysteine + H(+)</text>
        <dbReference type="Rhea" id="RHEA:65376"/>
        <dbReference type="Rhea" id="RHEA-COMP:16797"/>
        <dbReference type="Rhea" id="RHEA-COMP:16798"/>
        <dbReference type="ChEBI" id="CHEBI:15378"/>
        <dbReference type="ChEBI" id="CHEBI:57856"/>
        <dbReference type="ChEBI" id="CHEBI:59789"/>
        <dbReference type="ChEBI" id="CHEBI:156483"/>
        <dbReference type="ChEBI" id="CHEBI:156484"/>
        <dbReference type="EC" id="2.1.1.375"/>
    </reaction>
</comment>
<evidence type="ECO:0000256" key="17">
    <source>
        <dbReference type="ARBA" id="ARBA00024494"/>
    </source>
</evidence>
<evidence type="ECO:0000256" key="23">
    <source>
        <dbReference type="ARBA" id="ARBA00047370"/>
    </source>
</evidence>
<evidence type="ECO:0000256" key="7">
    <source>
        <dbReference type="ARBA" id="ARBA00022679"/>
    </source>
</evidence>
<evidence type="ECO:0000256" key="6">
    <source>
        <dbReference type="ARBA" id="ARBA00022664"/>
    </source>
</evidence>
<keyword evidence="10" id="KW-0547">Nucleotide-binding</keyword>
<dbReference type="InterPro" id="IPR025786">
    <property type="entry name" value="Mononega_L_MeTrfase"/>
</dbReference>
<dbReference type="PROSITE" id="PS50526">
    <property type="entry name" value="RDRP_SSRNA_NEG_NONSEG"/>
    <property type="match status" value="1"/>
</dbReference>
<evidence type="ECO:0000256" key="11">
    <source>
        <dbReference type="ARBA" id="ARBA00022801"/>
    </source>
</evidence>
<dbReference type="Pfam" id="PF14318">
    <property type="entry name" value="Mononeg_mRNAcap"/>
    <property type="match status" value="1"/>
</dbReference>
<dbReference type="InterPro" id="IPR014023">
    <property type="entry name" value="Mononeg_RNA_pol_cat"/>
</dbReference>
<evidence type="ECO:0000259" key="25">
    <source>
        <dbReference type="PROSITE" id="PS50526"/>
    </source>
</evidence>
<evidence type="ECO:0000256" key="5">
    <source>
        <dbReference type="ARBA" id="ARBA00022603"/>
    </source>
</evidence>
<evidence type="ECO:0000259" key="26">
    <source>
        <dbReference type="PROSITE" id="PS51590"/>
    </source>
</evidence>
<evidence type="ECO:0000256" key="3">
    <source>
        <dbReference type="ARBA" id="ARBA00012582"/>
    </source>
</evidence>
<dbReference type="EC" id="2.7.7.48" evidence="2"/>
<keyword evidence="8" id="KW-0949">S-adenosyl-L-methionine</keyword>
<evidence type="ECO:0000256" key="24">
    <source>
        <dbReference type="ARBA" id="ARBA00048548"/>
    </source>
</evidence>
<comment type="catalytic activity">
    <reaction evidence="24">
        <text>GTP + H2O = GDP + phosphate + H(+)</text>
        <dbReference type="Rhea" id="RHEA:19669"/>
        <dbReference type="ChEBI" id="CHEBI:15377"/>
        <dbReference type="ChEBI" id="CHEBI:15378"/>
        <dbReference type="ChEBI" id="CHEBI:37565"/>
        <dbReference type="ChEBI" id="CHEBI:43474"/>
        <dbReference type="ChEBI" id="CHEBI:58189"/>
    </reaction>
</comment>
<protein>
    <recommendedName>
        <fullName evidence="21">Replicase</fullName>
        <ecNumber evidence="19">2.1.1.375</ecNumber>
        <ecNumber evidence="2">2.7.7.48</ecNumber>
        <ecNumber evidence="3">2.7.7.88</ecNumber>
    </recommendedName>
    <alternativeName>
        <fullName evidence="20">Transcriptase</fullName>
    </alternativeName>
</protein>
<keyword evidence="13" id="KW-0946">Virion</keyword>
<comment type="catalytic activity">
    <reaction evidence="22">
        <text>a 5'-end (5'-triphosphoguanosine)-adenylyl-adenylyl-cytidylyl-adenosine in mRNA + S-adenosyl-L-methionine = a 5'-end (5'-triphosphoguanosine)-(2'-O-methyladenylyl)-adenylyl-cytidylyl-adenosine in mRNA + S-adenosyl-L-homocysteine + H(+)</text>
        <dbReference type="Rhea" id="RHEA:65380"/>
        <dbReference type="Rhea" id="RHEA-COMP:16797"/>
        <dbReference type="Rhea" id="RHEA-COMP:16801"/>
        <dbReference type="ChEBI" id="CHEBI:15378"/>
        <dbReference type="ChEBI" id="CHEBI:57856"/>
        <dbReference type="ChEBI" id="CHEBI:59789"/>
        <dbReference type="ChEBI" id="CHEBI:156482"/>
        <dbReference type="ChEBI" id="CHEBI:156484"/>
    </reaction>
</comment>
<reference evidence="27" key="1">
    <citation type="journal article" date="2024" name="NPJ Biofilms Microbiomes">
        <title>Decoding the RNA viromes in shrew lungs along the eastern coast of China.</title>
        <authorList>
            <person name="Zhang J.T."/>
            <person name="Hu Z.Y."/>
            <person name="Tang F."/>
            <person name="Liu Y.T."/>
            <person name="Tan W.L."/>
            <person name="Ma X.F."/>
            <person name="Zhang Y.F."/>
            <person name="Si G.Q."/>
            <person name="Zhang L."/>
            <person name="Zhang M.Q."/>
            <person name="Peng C."/>
            <person name="Fu B.K."/>
            <person name="Fang L.Q."/>
            <person name="Zhang X.A."/>
            <person name="Liu W."/>
        </authorList>
    </citation>
    <scope>NUCLEOTIDE SEQUENCE</scope>
    <source>
        <strain evidence="27">Arto_1</strain>
    </source>
</reference>
<dbReference type="EMBL" id="PP272484">
    <property type="protein sequence ID" value="WZI33154.1"/>
    <property type="molecule type" value="Viral_cRNA"/>
</dbReference>
<evidence type="ECO:0000256" key="12">
    <source>
        <dbReference type="ARBA" id="ARBA00022840"/>
    </source>
</evidence>
<keyword evidence="5" id="KW-0489">Methyltransferase</keyword>
<evidence type="ECO:0000256" key="9">
    <source>
        <dbReference type="ARBA" id="ARBA00022695"/>
    </source>
</evidence>
<evidence type="ECO:0000256" key="16">
    <source>
        <dbReference type="ARBA" id="ARBA00023268"/>
    </source>
</evidence>
<evidence type="ECO:0000256" key="18">
    <source>
        <dbReference type="ARBA" id="ARBA00024499"/>
    </source>
</evidence>
<comment type="catalytic activity">
    <reaction evidence="18">
        <text>a 5'-end (5'-triphosphoguanosine)-(2'-O-methyladenylyl)-adenylyl-cytidylyl-adenosine in mRNA + S-adenosyl-L-methionine = a 5'-end (N(7)-methyl 5'-triphosphoguanosine)-(2'-O-methyladenylyl)-adenylyl-cytidylyl-adenosine in mRNA + S-adenosyl-L-homocysteine</text>
        <dbReference type="Rhea" id="RHEA:65440"/>
        <dbReference type="Rhea" id="RHEA-COMP:16798"/>
        <dbReference type="Rhea" id="RHEA-COMP:16801"/>
        <dbReference type="ChEBI" id="CHEBI:57856"/>
        <dbReference type="ChEBI" id="CHEBI:59789"/>
        <dbReference type="ChEBI" id="CHEBI:156482"/>
        <dbReference type="ChEBI" id="CHEBI:156483"/>
    </reaction>
</comment>
<evidence type="ECO:0000313" key="27">
    <source>
        <dbReference type="EMBL" id="WZI33154.1"/>
    </source>
</evidence>
<organism evidence="27">
    <name type="scientific">Crocidura shantungensis peropuvirus 1</name>
    <dbReference type="NCBI Taxonomy" id="3139519"/>
    <lineage>
        <taxon>Viruses</taxon>
        <taxon>Riboviria</taxon>
        <taxon>Orthornavirae</taxon>
        <taxon>Negarnaviricota</taxon>
        <taxon>Haploviricotina</taxon>
        <taxon>Monjiviricetes</taxon>
        <taxon>Mononegavirales</taxon>
        <taxon>Artoviridae</taxon>
        <taxon>Peropuvirus</taxon>
    </lineage>
</organism>
<dbReference type="GO" id="GO:0003968">
    <property type="term" value="F:RNA-directed RNA polymerase activity"/>
    <property type="evidence" value="ECO:0007669"/>
    <property type="project" value="UniProtKB-KW"/>
</dbReference>
<dbReference type="GO" id="GO:0016787">
    <property type="term" value="F:hydrolase activity"/>
    <property type="evidence" value="ECO:0007669"/>
    <property type="project" value="UniProtKB-KW"/>
</dbReference>
<evidence type="ECO:0000256" key="21">
    <source>
        <dbReference type="ARBA" id="ARBA00031012"/>
    </source>
</evidence>
<dbReference type="Pfam" id="PF14314">
    <property type="entry name" value="Methyltrans_Mon_2nd"/>
    <property type="match status" value="1"/>
</dbReference>
<evidence type="ECO:0000256" key="8">
    <source>
        <dbReference type="ARBA" id="ARBA00022691"/>
    </source>
</evidence>
<evidence type="ECO:0000256" key="19">
    <source>
        <dbReference type="ARBA" id="ARBA00026099"/>
    </source>
</evidence>
<keyword evidence="12" id="KW-0067">ATP-binding</keyword>
<reference evidence="27" key="2">
    <citation type="submission" date="2024-01" db="EMBL/GenBank/DDBJ databases">
        <authorList>
            <person name="Zhang X.-A."/>
            <person name="Zhang J.-T."/>
            <person name="Hu Z.-Y."/>
            <person name="Liu W."/>
        </authorList>
    </citation>
    <scope>NUCLEOTIDE SEQUENCE</scope>
    <source>
        <strain evidence="27">Arto_1</strain>
    </source>
</reference>
<proteinExistence type="predicted"/>
<keyword evidence="7" id="KW-0808">Transferase</keyword>
<dbReference type="EC" id="2.1.1.375" evidence="19"/>
<keyword evidence="15" id="KW-0506">mRNA capping</keyword>
<dbReference type="GO" id="GO:0005524">
    <property type="term" value="F:ATP binding"/>
    <property type="evidence" value="ECO:0007669"/>
    <property type="project" value="UniProtKB-KW"/>
</dbReference>
<accession>A0AB38ZJK2</accession>
<evidence type="ECO:0000256" key="1">
    <source>
        <dbReference type="ARBA" id="ARBA00004328"/>
    </source>
</evidence>
<keyword evidence="9" id="KW-0548">Nucleotidyltransferase</keyword>
<comment type="catalytic activity">
    <reaction evidence="17">
        <text>a 5'-end triphospho-adenylyl-adenylyl-cytidylyl-adenosine in mRNA + GDP + H(+) = a 5'-end (5'-triphosphoguanosine)-adenylyl-adenylyl-cytidylyl-adenosine in mRNA + diphosphate</text>
        <dbReference type="Rhea" id="RHEA:65436"/>
        <dbReference type="Rhea" id="RHEA-COMP:16797"/>
        <dbReference type="Rhea" id="RHEA-COMP:16799"/>
        <dbReference type="ChEBI" id="CHEBI:15378"/>
        <dbReference type="ChEBI" id="CHEBI:33019"/>
        <dbReference type="ChEBI" id="CHEBI:58189"/>
        <dbReference type="ChEBI" id="CHEBI:156484"/>
        <dbReference type="ChEBI" id="CHEBI:156503"/>
        <dbReference type="EC" id="2.7.7.88"/>
    </reaction>
</comment>